<evidence type="ECO:0000256" key="1">
    <source>
        <dbReference type="ARBA" id="ARBA00003041"/>
    </source>
</evidence>
<reference evidence="11 12" key="1">
    <citation type="submission" date="2019-12" db="EMBL/GenBank/DDBJ databases">
        <title>Sequence classification of anaerobic respiratory reductive dehalogenases: First we see many, then we see few.</title>
        <authorList>
            <person name="Molenda O."/>
            <person name="Puentes Jacome L.A."/>
            <person name="Cao X."/>
            <person name="Nesbo C.L."/>
            <person name="Tang S."/>
            <person name="Morson N."/>
            <person name="Patron J."/>
            <person name="Lomheim L."/>
            <person name="Wishart D.S."/>
            <person name="Edwards E.A."/>
        </authorList>
    </citation>
    <scope>NUCLEOTIDE SEQUENCE [LARGE SCALE GENOMIC DNA]</scope>
    <source>
        <strain evidence="11 12">12DCA</strain>
    </source>
</reference>
<dbReference type="EMBL" id="CP046996">
    <property type="protein sequence ID" value="QHA01241.1"/>
    <property type="molecule type" value="Genomic_DNA"/>
</dbReference>
<dbReference type="Proteomes" id="UP000430508">
    <property type="component" value="Chromosome"/>
</dbReference>
<comment type="similarity">
    <text evidence="2">Belongs to the FliH family.</text>
</comment>
<dbReference type="GO" id="GO:0044781">
    <property type="term" value="P:bacterial-type flagellum organization"/>
    <property type="evidence" value="ECO:0007669"/>
    <property type="project" value="UniProtKB-KW"/>
</dbReference>
<evidence type="ECO:0000256" key="7">
    <source>
        <dbReference type="ARBA" id="ARBA00023065"/>
    </source>
</evidence>
<dbReference type="AlphaFoldDB" id="A0A857DKJ8"/>
<comment type="function">
    <text evidence="1">Needed for flagellar regrowth and assembly.</text>
</comment>
<evidence type="ECO:0000256" key="5">
    <source>
        <dbReference type="ARBA" id="ARBA00022795"/>
    </source>
</evidence>
<dbReference type="Gene3D" id="1.20.5.620">
    <property type="entry name" value="F1F0 ATP synthase subunit B, membrane domain"/>
    <property type="match status" value="1"/>
</dbReference>
<dbReference type="InterPro" id="IPR028987">
    <property type="entry name" value="ATP_synth_B-like_membr_sf"/>
</dbReference>
<dbReference type="InterPro" id="IPR018035">
    <property type="entry name" value="Flagellar_FliH/T3SS_HrpE"/>
</dbReference>
<keyword evidence="9" id="KW-0066">ATP synthesis</keyword>
<keyword evidence="3" id="KW-0813">Transport</keyword>
<keyword evidence="7" id="KW-0406">Ion transport</keyword>
<evidence type="ECO:0000256" key="8">
    <source>
        <dbReference type="ARBA" id="ARBA00023225"/>
    </source>
</evidence>
<sequence>MKLSIKTSVLKSKVIEISSPRILESPDPEKYRNRTNVYDTTSSLAVMSVSEERMVMEQCVTETAALPEEDWGPEVSDILAKARAEADELIAEAKKTSAQIIENARKESEALTTAYQEKAKSEIATVAYTEGYNKGLDEAQSQADVITRQAKNYLEMAQKVLADEFNKADRELADLCLKICSRIIHTSLDINPEILLGLIKNLTLLPSDKQSIKIHLSGRDWEWYKELPAESKPGYLVIVDETLKGGDIFLECSEGIFDARIDMQLEKIEKYIREGLKYGRLEDAGPED</sequence>
<keyword evidence="6" id="KW-0653">Protein transport</keyword>
<evidence type="ECO:0000259" key="10">
    <source>
        <dbReference type="Pfam" id="PF02108"/>
    </source>
</evidence>
<dbReference type="GO" id="GO:1902600">
    <property type="term" value="P:proton transmembrane transport"/>
    <property type="evidence" value="ECO:0007669"/>
    <property type="project" value="UniProtKB-KW"/>
</dbReference>
<name>A0A857DKJ8_9FIRM</name>
<keyword evidence="11" id="KW-0966">Cell projection</keyword>
<accession>A0A857DKJ8</accession>
<organism evidence="11 12">
    <name type="scientific">Dehalobacter restrictus</name>
    <dbReference type="NCBI Taxonomy" id="55583"/>
    <lineage>
        <taxon>Bacteria</taxon>
        <taxon>Bacillati</taxon>
        <taxon>Bacillota</taxon>
        <taxon>Clostridia</taxon>
        <taxon>Eubacteriales</taxon>
        <taxon>Desulfitobacteriaceae</taxon>
        <taxon>Dehalobacter</taxon>
    </lineage>
</organism>
<keyword evidence="11" id="KW-0969">Cilium</keyword>
<evidence type="ECO:0000313" key="12">
    <source>
        <dbReference type="Proteomes" id="UP000430508"/>
    </source>
</evidence>
<keyword evidence="11" id="KW-0282">Flagellum</keyword>
<dbReference type="PANTHER" id="PTHR34982:SF1">
    <property type="entry name" value="FLAGELLAR ASSEMBLY PROTEIN FLIH"/>
    <property type="match status" value="1"/>
</dbReference>
<keyword evidence="5" id="KW-1005">Bacterial flagellum biogenesis</keyword>
<dbReference type="PANTHER" id="PTHR34982">
    <property type="entry name" value="YOP PROTEINS TRANSLOCATION PROTEIN L"/>
    <property type="match status" value="1"/>
</dbReference>
<keyword evidence="4" id="KW-0375">Hydrogen ion transport</keyword>
<proteinExistence type="inferred from homology"/>
<dbReference type="Pfam" id="PF02108">
    <property type="entry name" value="FliH"/>
    <property type="match status" value="1"/>
</dbReference>
<evidence type="ECO:0000256" key="9">
    <source>
        <dbReference type="ARBA" id="ARBA00023310"/>
    </source>
</evidence>
<evidence type="ECO:0000256" key="2">
    <source>
        <dbReference type="ARBA" id="ARBA00006602"/>
    </source>
</evidence>
<evidence type="ECO:0000256" key="4">
    <source>
        <dbReference type="ARBA" id="ARBA00022781"/>
    </source>
</evidence>
<dbReference type="InterPro" id="IPR051472">
    <property type="entry name" value="T3SS_Stator/FliH"/>
</dbReference>
<feature type="domain" description="Flagellar assembly protein FliH/Type III secretion system HrpE" evidence="10">
    <location>
        <begin position="149"/>
        <end position="268"/>
    </location>
</feature>
<protein>
    <submittedName>
        <fullName evidence="11">Flagellar assembly protein FliH</fullName>
    </submittedName>
</protein>
<evidence type="ECO:0000313" key="11">
    <source>
        <dbReference type="EMBL" id="QHA01241.1"/>
    </source>
</evidence>
<dbReference type="GO" id="GO:0015031">
    <property type="term" value="P:protein transport"/>
    <property type="evidence" value="ECO:0007669"/>
    <property type="project" value="UniProtKB-KW"/>
</dbReference>
<dbReference type="GO" id="GO:0006754">
    <property type="term" value="P:ATP biosynthetic process"/>
    <property type="evidence" value="ECO:0007669"/>
    <property type="project" value="UniProtKB-KW"/>
</dbReference>
<dbReference type="SUPFAM" id="SSF81573">
    <property type="entry name" value="F1F0 ATP synthase subunit B, membrane domain"/>
    <property type="match status" value="1"/>
</dbReference>
<keyword evidence="8" id="KW-1006">Bacterial flagellum protein export</keyword>
<evidence type="ECO:0000256" key="6">
    <source>
        <dbReference type="ARBA" id="ARBA00022927"/>
    </source>
</evidence>
<dbReference type="GO" id="GO:0005829">
    <property type="term" value="C:cytosol"/>
    <property type="evidence" value="ECO:0007669"/>
    <property type="project" value="TreeGrafter"/>
</dbReference>
<gene>
    <name evidence="11" type="ORF">GQ588_11625</name>
</gene>
<evidence type="ECO:0000256" key="3">
    <source>
        <dbReference type="ARBA" id="ARBA00022448"/>
    </source>
</evidence>
<dbReference type="RefSeq" id="WP_019226133.1">
    <property type="nucleotide sequence ID" value="NZ_CP046996.1"/>
</dbReference>